<dbReference type="Gene3D" id="1.20.58.1590">
    <property type="entry name" value="Tethering factor for nuclear proteasome Cut8/Sts1"/>
    <property type="match status" value="1"/>
</dbReference>
<comment type="subunit">
    <text evidence="3">Binds the proteasome.</text>
</comment>
<evidence type="ECO:0000256" key="4">
    <source>
        <dbReference type="SAM" id="MobiDB-lite"/>
    </source>
</evidence>
<evidence type="ECO:0000256" key="1">
    <source>
        <dbReference type="ARBA" id="ARBA00006199"/>
    </source>
</evidence>
<keyword evidence="3" id="KW-0963">Cytoplasm</keyword>
<dbReference type="PANTHER" id="PTHR28032:SF1">
    <property type="entry name" value="FI02826P"/>
    <property type="match status" value="1"/>
</dbReference>
<dbReference type="GO" id="GO:0031144">
    <property type="term" value="P:proteasome localization"/>
    <property type="evidence" value="ECO:0007669"/>
    <property type="project" value="UniProtKB-UniRule"/>
</dbReference>
<name>A0AAF0DXU6_9BASI</name>
<keyword evidence="6" id="KW-1185">Reference proteome</keyword>
<proteinExistence type="inferred from homology"/>
<sequence length="416" mass="45163">MPWRPGAHAPLDIATPPPPPIPFNAGKPLQHMPPSLSFGFGCGNAFSAPPNPPAEPIAGPSAWRAPDACSARTGMQKRRRSSPEEDESIEETPVADDDMDMATSPLLSKRRRASSGRMSDETRVRPQRTPQRAQGAEVGKLLGMSNDADAASLDKPALLSVLHQLMQGSDELTERIYTLLPTPSLESVEHALDAAEAKIRASLPLASANSAAPIRDQYVWSRVRTSLAELAADVASYSSLFSMHNARNESLHPATTFSFLFMTTQRMIRLLRLLPHAEQTSGLVSKKGDERLDTLFENALPGGGKNSPNTIVHTILPSLLRDWNYWLRVVDHAVNDEGRMYGQEVVMGWERGLASLGLSSPTLGAPRSAEEQALRATLDHAATQMHTALGWLTGPPNRPVWSFAPVHAMEEAGCCL</sequence>
<dbReference type="GO" id="GO:0015031">
    <property type="term" value="P:protein transport"/>
    <property type="evidence" value="ECO:0007669"/>
    <property type="project" value="UniProtKB-UniRule"/>
</dbReference>
<keyword evidence="3" id="KW-0653">Protein transport</keyword>
<feature type="region of interest" description="Disordered" evidence="4">
    <location>
        <begin position="1"/>
        <end position="139"/>
    </location>
</feature>
<dbReference type="EMBL" id="CP119934">
    <property type="protein sequence ID" value="WFD02191.1"/>
    <property type="molecule type" value="Genomic_DNA"/>
</dbReference>
<comment type="similarity">
    <text evidence="1 3">Belongs to the cut8/STS1 family.</text>
</comment>
<reference evidence="5" key="1">
    <citation type="submission" date="2023-03" db="EMBL/GenBank/DDBJ databases">
        <title>Mating type loci evolution in Malassezia.</title>
        <authorList>
            <person name="Coelho M.A."/>
        </authorList>
    </citation>
    <scope>NUCLEOTIDE SEQUENCE</scope>
    <source>
        <strain evidence="5">CBS 7876</strain>
    </source>
</reference>
<dbReference type="PANTHER" id="PTHR28032">
    <property type="entry name" value="FI02826P"/>
    <property type="match status" value="1"/>
</dbReference>
<evidence type="ECO:0000313" key="6">
    <source>
        <dbReference type="Proteomes" id="UP001214603"/>
    </source>
</evidence>
<dbReference type="GO" id="GO:0005737">
    <property type="term" value="C:cytoplasm"/>
    <property type="evidence" value="ECO:0007669"/>
    <property type="project" value="UniProtKB-SubCell"/>
</dbReference>
<protein>
    <recommendedName>
        <fullName evidence="3">Tethering factor for nuclear proteasome STS1</fullName>
    </recommendedName>
</protein>
<keyword evidence="3" id="KW-0813">Transport</keyword>
<keyword evidence="2 3" id="KW-0539">Nucleus</keyword>
<gene>
    <name evidence="5" type="ORF">MOBT1_000872</name>
</gene>
<dbReference type="Pfam" id="PF08559">
    <property type="entry name" value="Cut8"/>
    <property type="match status" value="1"/>
</dbReference>
<evidence type="ECO:0000313" key="5">
    <source>
        <dbReference type="EMBL" id="WFD02191.1"/>
    </source>
</evidence>
<dbReference type="AlphaFoldDB" id="A0AAF0DXU6"/>
<dbReference type="GO" id="GO:0031965">
    <property type="term" value="C:nuclear membrane"/>
    <property type="evidence" value="ECO:0007669"/>
    <property type="project" value="TreeGrafter"/>
</dbReference>
<accession>A0AAF0DXU6</accession>
<comment type="subcellular location">
    <subcellularLocation>
        <location evidence="3">Cytoplasm</location>
    </subcellularLocation>
    <subcellularLocation>
        <location evidence="3">Nucleus</location>
    </subcellularLocation>
</comment>
<feature type="compositionally biased region" description="Acidic residues" evidence="4">
    <location>
        <begin position="84"/>
        <end position="100"/>
    </location>
</feature>
<evidence type="ECO:0000256" key="2">
    <source>
        <dbReference type="ARBA" id="ARBA00023242"/>
    </source>
</evidence>
<organism evidence="5 6">
    <name type="scientific">Malassezia obtusa</name>
    <dbReference type="NCBI Taxonomy" id="76774"/>
    <lineage>
        <taxon>Eukaryota</taxon>
        <taxon>Fungi</taxon>
        <taxon>Dikarya</taxon>
        <taxon>Basidiomycota</taxon>
        <taxon>Ustilaginomycotina</taxon>
        <taxon>Malasseziomycetes</taxon>
        <taxon>Malasseziales</taxon>
        <taxon>Malasseziaceae</taxon>
        <taxon>Malassezia</taxon>
    </lineage>
</organism>
<evidence type="ECO:0000256" key="3">
    <source>
        <dbReference type="RuleBase" id="RU368013"/>
    </source>
</evidence>
<dbReference type="InterPro" id="IPR038422">
    <property type="entry name" value="Cut8/Sts1_sf"/>
</dbReference>
<comment type="function">
    <text evidence="3">Involved in ubiquitin-mediated protein degradation. Regulatory factor in the ubiquitin/proteasome pathway that controls the turnover of proteasome substrates. Targets proteasomes to the nucleus and facilitates the degradation of nuclear proteins.</text>
</comment>
<dbReference type="Proteomes" id="UP001214603">
    <property type="component" value="Chromosome 1"/>
</dbReference>
<dbReference type="GO" id="GO:0070628">
    <property type="term" value="F:proteasome binding"/>
    <property type="evidence" value="ECO:0007669"/>
    <property type="project" value="TreeGrafter"/>
</dbReference>
<dbReference type="GO" id="GO:0071630">
    <property type="term" value="P:nuclear protein quality control by the ubiquitin-proteasome system"/>
    <property type="evidence" value="ECO:0007669"/>
    <property type="project" value="UniProtKB-UniRule"/>
</dbReference>
<dbReference type="InterPro" id="IPR013868">
    <property type="entry name" value="Cut8/Sts1_fam"/>
</dbReference>